<evidence type="ECO:0000313" key="5">
    <source>
        <dbReference type="EMBL" id="OCK78011.1"/>
    </source>
</evidence>
<dbReference type="OrthoDB" id="429813at2759"/>
<accession>A0A8E2E6C5</accession>
<dbReference type="PROSITE" id="PS00455">
    <property type="entry name" value="AMP_BINDING"/>
    <property type="match status" value="1"/>
</dbReference>
<sequence length="1054" mass="115171">MAVTEAQQETIFTIDDLVRHRAQDDSPAPLVAFPRSKHDASEWEVFTGRHIDRFTDGAAKYMRESGLEQVTKEAVVAVLGQSDLDFAITTFALMRLGYSPCILSPRLSANAIAKLLELSKARILVFIPHFQGIANELETTRGVKLVALPQRHVYDLPVSDLGEVIPKPSTPSDSGRVAVFTHSAGSTGVPRIVPFTHGRMLNLALNAYKMRVLCTMPFFHGVGYMTLIQAIHSRHVAYFFDGNVPQTHETLTTAFRVVKPDAVMTVPYALKLLAEQKDGVELLRQPRMVSCAGSRIPDEIGDLLVEKGVYLVTAFGMSEAGFLFSSMGRARDDKDWAYLRSPPHIAPYVHMKPVGPGIYECVVLDGYIGKAVTNSDDPPNSYHTKDLFEAHPTKANSWKYVGRIDDRVTLINGEKILPLDMEGRIRKEAQVKDAVVFGVDKPVPGLLVFRANSASGLSDEEFIDKIWPAVEDANSRAEGFAQISREMIVLLPPSVDVPMTDKASIRRAQIYKDFAPIIEQTYSRMEDNNKGDLELTIPETEQWIISTFNNRLNMSIDGPESDFYASGVDSLRAIQMRGLIIKNLKLGGNASKCSSMMVLESGNASKLARRLHSIRTNGNVIIENELEIMENMIVKFSAFKPDPKGATIILTGATGSLGAHILHQLLTYPSITQIYCLIRAGSSSEASERLASSLTSRSLPLNPTSLPKITALPADLTLPTLGLPSHVLSTLRHTLTHIVHCAWPVNFTLPLSSFSPQITSLQNLLSLSLTAQAHFLFASSIGVATRSPPSSTPVPEAPIPDLNHSSPTGYARAKLVCERIVQVAVANHGARATILRIGQIVPSQTVGTRLWNPAEAIPLMVRAGWVMGKLPMDPPDMGICSWVALDVLAASICEIAGFGRGTVDGRGGEEQLVYNLTHPKPFSWTAFLARLRAAGMEFETVPWNVFLALLANSGEQDPEKNPAVKLVGFWTGQNAGAEGRNGVGKWESAAEGDEGERAERLGLAFETSAAQKASPSLRNAGPVLEGDWVRQVVEAWREGCWTNQKKELTSTEVV</sequence>
<name>A0A8E2E6C5_9PEZI</name>
<dbReference type="PANTHER" id="PTHR43439">
    <property type="entry name" value="PHENYLACETATE-COENZYME A LIGASE"/>
    <property type="match status" value="1"/>
</dbReference>
<dbReference type="Proteomes" id="UP000250266">
    <property type="component" value="Unassembled WGS sequence"/>
</dbReference>
<dbReference type="Gene3D" id="3.40.50.12780">
    <property type="entry name" value="N-terminal domain of ligase-like"/>
    <property type="match status" value="1"/>
</dbReference>
<dbReference type="InterPro" id="IPR013120">
    <property type="entry name" value="FAR_NAD-bd"/>
</dbReference>
<dbReference type="SUPFAM" id="SSF47336">
    <property type="entry name" value="ACP-like"/>
    <property type="match status" value="1"/>
</dbReference>
<dbReference type="InterPro" id="IPR020845">
    <property type="entry name" value="AMP-binding_CS"/>
</dbReference>
<dbReference type="InterPro" id="IPR000873">
    <property type="entry name" value="AMP-dep_synth/lig_dom"/>
</dbReference>
<dbReference type="InterPro" id="IPR036291">
    <property type="entry name" value="NAD(P)-bd_dom_sf"/>
</dbReference>
<organism evidence="5 6">
    <name type="scientific">Lepidopterella palustris CBS 459.81</name>
    <dbReference type="NCBI Taxonomy" id="1314670"/>
    <lineage>
        <taxon>Eukaryota</taxon>
        <taxon>Fungi</taxon>
        <taxon>Dikarya</taxon>
        <taxon>Ascomycota</taxon>
        <taxon>Pezizomycotina</taxon>
        <taxon>Dothideomycetes</taxon>
        <taxon>Pleosporomycetidae</taxon>
        <taxon>Mytilinidiales</taxon>
        <taxon>Argynnaceae</taxon>
        <taxon>Lepidopterella</taxon>
    </lineage>
</organism>
<dbReference type="Pfam" id="PF00501">
    <property type="entry name" value="AMP-binding"/>
    <property type="match status" value="1"/>
</dbReference>
<dbReference type="InterPro" id="IPR036736">
    <property type="entry name" value="ACP-like_sf"/>
</dbReference>
<protein>
    <submittedName>
        <fullName evidence="5">Acetyl-CoA synthetase-like protein</fullName>
    </submittedName>
</protein>
<evidence type="ECO:0000313" key="6">
    <source>
        <dbReference type="Proteomes" id="UP000250266"/>
    </source>
</evidence>
<dbReference type="PROSITE" id="PS00012">
    <property type="entry name" value="PHOSPHOPANTETHEINE"/>
    <property type="match status" value="1"/>
</dbReference>
<keyword evidence="6" id="KW-1185">Reference proteome</keyword>
<dbReference type="InterPro" id="IPR051414">
    <property type="entry name" value="Adenylate-forming_Reductase"/>
</dbReference>
<dbReference type="InterPro" id="IPR006162">
    <property type="entry name" value="Ppantetheine_attach_site"/>
</dbReference>
<feature type="domain" description="Thioester reductase (TE)" evidence="4">
    <location>
        <begin position="650"/>
        <end position="891"/>
    </location>
</feature>
<evidence type="ECO:0000259" key="4">
    <source>
        <dbReference type="Pfam" id="PF07993"/>
    </source>
</evidence>
<dbReference type="InterPro" id="IPR042099">
    <property type="entry name" value="ANL_N_sf"/>
</dbReference>
<gene>
    <name evidence="5" type="ORF">K432DRAFT_444922</name>
</gene>
<keyword evidence="1" id="KW-0596">Phosphopantetheine</keyword>
<dbReference type="EMBL" id="KV745086">
    <property type="protein sequence ID" value="OCK78011.1"/>
    <property type="molecule type" value="Genomic_DNA"/>
</dbReference>
<dbReference type="Gene3D" id="3.40.50.720">
    <property type="entry name" value="NAD(P)-binding Rossmann-like Domain"/>
    <property type="match status" value="1"/>
</dbReference>
<dbReference type="AlphaFoldDB" id="A0A8E2E6C5"/>
<keyword evidence="2" id="KW-0597">Phosphoprotein</keyword>
<feature type="domain" description="AMP-dependent synthetase/ligase" evidence="3">
    <location>
        <begin position="41"/>
        <end position="346"/>
    </location>
</feature>
<evidence type="ECO:0000256" key="1">
    <source>
        <dbReference type="ARBA" id="ARBA00022450"/>
    </source>
</evidence>
<evidence type="ECO:0000259" key="3">
    <source>
        <dbReference type="Pfam" id="PF00501"/>
    </source>
</evidence>
<evidence type="ECO:0000256" key="2">
    <source>
        <dbReference type="ARBA" id="ARBA00022553"/>
    </source>
</evidence>
<dbReference type="SUPFAM" id="SSF56801">
    <property type="entry name" value="Acetyl-CoA synthetase-like"/>
    <property type="match status" value="1"/>
</dbReference>
<proteinExistence type="predicted"/>
<reference evidence="5 6" key="1">
    <citation type="journal article" date="2016" name="Nat. Commun.">
        <title>Ectomycorrhizal ecology is imprinted in the genome of the dominant symbiotic fungus Cenococcum geophilum.</title>
        <authorList>
            <consortium name="DOE Joint Genome Institute"/>
            <person name="Peter M."/>
            <person name="Kohler A."/>
            <person name="Ohm R.A."/>
            <person name="Kuo A."/>
            <person name="Krutzmann J."/>
            <person name="Morin E."/>
            <person name="Arend M."/>
            <person name="Barry K.W."/>
            <person name="Binder M."/>
            <person name="Choi C."/>
            <person name="Clum A."/>
            <person name="Copeland A."/>
            <person name="Grisel N."/>
            <person name="Haridas S."/>
            <person name="Kipfer T."/>
            <person name="LaButti K."/>
            <person name="Lindquist E."/>
            <person name="Lipzen A."/>
            <person name="Maire R."/>
            <person name="Meier B."/>
            <person name="Mihaltcheva S."/>
            <person name="Molinier V."/>
            <person name="Murat C."/>
            <person name="Poggeler S."/>
            <person name="Quandt C.A."/>
            <person name="Sperisen C."/>
            <person name="Tritt A."/>
            <person name="Tisserant E."/>
            <person name="Crous P.W."/>
            <person name="Henrissat B."/>
            <person name="Nehls U."/>
            <person name="Egli S."/>
            <person name="Spatafora J.W."/>
            <person name="Grigoriev I.V."/>
            <person name="Martin F.M."/>
        </authorList>
    </citation>
    <scope>NUCLEOTIDE SEQUENCE [LARGE SCALE GENOMIC DNA]</scope>
    <source>
        <strain evidence="5 6">CBS 459.81</strain>
    </source>
</reference>
<dbReference type="Pfam" id="PF23562">
    <property type="entry name" value="AMP-binding_C_3"/>
    <property type="match status" value="1"/>
</dbReference>
<dbReference type="SUPFAM" id="SSF51735">
    <property type="entry name" value="NAD(P)-binding Rossmann-fold domains"/>
    <property type="match status" value="1"/>
</dbReference>
<dbReference type="PANTHER" id="PTHR43439:SF2">
    <property type="entry name" value="ENZYME, PUTATIVE (JCVI)-RELATED"/>
    <property type="match status" value="1"/>
</dbReference>
<dbReference type="Pfam" id="PF07993">
    <property type="entry name" value="NAD_binding_4"/>
    <property type="match status" value="1"/>
</dbReference>